<dbReference type="InterPro" id="IPR000917">
    <property type="entry name" value="Sulfatase_N"/>
</dbReference>
<dbReference type="RefSeq" id="WP_216359365.1">
    <property type="nucleotide sequence ID" value="NZ_NBWU01000001.1"/>
</dbReference>
<dbReference type="Gene3D" id="3.30.1120.10">
    <property type="match status" value="1"/>
</dbReference>
<sequence length="498" mass="55223">MKTTKNKLSILRSLMAGIVATGLFIACKGETKKTTLTKTETTVYTNIIYILADDLGYADLSCYGQTKFKTPHIDALASNGIRFTQHYSGSTVCAPSRSALMTGLHTGHTPIRGNKEVRPEGQHPIGDEVTTLAEILKTKGYATGAFGKWGLGYPGSEGDPMNQGFDRFYGYNCQRIGHNYYPYHMWDNDTKVMLPKNEGDKEGSYGPNLIHEQTLKFIEDNKDRPFFAYVPSIIPHAELKVPEAYLAKYRGKLEPEKHYKGCDAGCKHYKTGGYGSQPESHATFAAMIHLLDEQVGEIVAKVKELGLEKNTLIIFTSDNGPHLEGGADPDYFDSNGPLKGYKRDLYEGGIRVPMIASWPGTITPAQTTDHVSAFWDVLPTLAELSGATVTDTVDGISFLPTLIGREQSQHDYLYWEFPVKNAKAAQAVLIDGKWKAIRKFKNGAFTPLEIYDISTDIGENIDLAESQPELVSKALDLIEEAHEDSKEPMWNFNLLQSE</sequence>
<dbReference type="PANTHER" id="PTHR42693">
    <property type="entry name" value="ARYLSULFATASE FAMILY MEMBER"/>
    <property type="match status" value="1"/>
</dbReference>
<dbReference type="GO" id="GO:0004065">
    <property type="term" value="F:arylsulfatase activity"/>
    <property type="evidence" value="ECO:0007669"/>
    <property type="project" value="TreeGrafter"/>
</dbReference>
<dbReference type="PANTHER" id="PTHR42693:SF53">
    <property type="entry name" value="ENDO-4-O-SULFATASE"/>
    <property type="match status" value="1"/>
</dbReference>
<dbReference type="InterPro" id="IPR017850">
    <property type="entry name" value="Alkaline_phosphatase_core_sf"/>
</dbReference>
<organism evidence="4 5">
    <name type="scientific">Sediminicola luteus</name>
    <dbReference type="NCBI Taxonomy" id="319238"/>
    <lineage>
        <taxon>Bacteria</taxon>
        <taxon>Pseudomonadati</taxon>
        <taxon>Bacteroidota</taxon>
        <taxon>Flavobacteriia</taxon>
        <taxon>Flavobacteriales</taxon>
        <taxon>Flavobacteriaceae</taxon>
        <taxon>Sediminicola</taxon>
    </lineage>
</organism>
<keyword evidence="2" id="KW-0378">Hydrolase</keyword>
<evidence type="ECO:0000313" key="4">
    <source>
        <dbReference type="EMBL" id="PCE65798.1"/>
    </source>
</evidence>
<dbReference type="Pfam" id="PF00884">
    <property type="entry name" value="Sulfatase"/>
    <property type="match status" value="1"/>
</dbReference>
<dbReference type="EMBL" id="NBWU01000001">
    <property type="protein sequence ID" value="PCE65798.1"/>
    <property type="molecule type" value="Genomic_DNA"/>
</dbReference>
<feature type="domain" description="Sulfatase N-terminal" evidence="3">
    <location>
        <begin position="46"/>
        <end position="386"/>
    </location>
</feature>
<name>A0A2A4GCU2_9FLAO</name>
<comment type="similarity">
    <text evidence="1">Belongs to the sulfatase family.</text>
</comment>
<evidence type="ECO:0000256" key="2">
    <source>
        <dbReference type="ARBA" id="ARBA00022801"/>
    </source>
</evidence>
<dbReference type="Proteomes" id="UP000219559">
    <property type="component" value="Unassembled WGS sequence"/>
</dbReference>
<dbReference type="Gene3D" id="3.40.720.10">
    <property type="entry name" value="Alkaline Phosphatase, subunit A"/>
    <property type="match status" value="1"/>
</dbReference>
<reference evidence="4 5" key="1">
    <citation type="submission" date="2017-04" db="EMBL/GenBank/DDBJ databases">
        <title>A new member of the family Flavobacteriaceae isolated from ascidians.</title>
        <authorList>
            <person name="Chen L."/>
        </authorList>
    </citation>
    <scope>NUCLEOTIDE SEQUENCE [LARGE SCALE GENOMIC DNA]</scope>
    <source>
        <strain evidence="4 5">HQA918</strain>
    </source>
</reference>
<evidence type="ECO:0000256" key="1">
    <source>
        <dbReference type="ARBA" id="ARBA00008779"/>
    </source>
</evidence>
<protein>
    <recommendedName>
        <fullName evidence="3">Sulfatase N-terminal domain-containing protein</fullName>
    </recommendedName>
</protein>
<dbReference type="PROSITE" id="PS51257">
    <property type="entry name" value="PROKAR_LIPOPROTEIN"/>
    <property type="match status" value="1"/>
</dbReference>
<dbReference type="SUPFAM" id="SSF53649">
    <property type="entry name" value="Alkaline phosphatase-like"/>
    <property type="match status" value="1"/>
</dbReference>
<proteinExistence type="inferred from homology"/>
<comment type="caution">
    <text evidence="4">The sequence shown here is derived from an EMBL/GenBank/DDBJ whole genome shotgun (WGS) entry which is preliminary data.</text>
</comment>
<gene>
    <name evidence="4" type="ORF">B7P33_00380</name>
</gene>
<accession>A0A2A4GCU2</accession>
<dbReference type="AlphaFoldDB" id="A0A2A4GCU2"/>
<evidence type="ECO:0000259" key="3">
    <source>
        <dbReference type="Pfam" id="PF00884"/>
    </source>
</evidence>
<dbReference type="CDD" id="cd16145">
    <property type="entry name" value="ARS_like"/>
    <property type="match status" value="1"/>
</dbReference>
<keyword evidence="5" id="KW-1185">Reference proteome</keyword>
<dbReference type="InterPro" id="IPR050738">
    <property type="entry name" value="Sulfatase"/>
</dbReference>
<evidence type="ECO:0000313" key="5">
    <source>
        <dbReference type="Proteomes" id="UP000219559"/>
    </source>
</evidence>